<dbReference type="OrthoDB" id="10296462at2759"/>
<keyword evidence="2" id="KW-1185">Reference proteome</keyword>
<evidence type="ECO:0000313" key="1">
    <source>
        <dbReference type="EMBL" id="CAA7266396.1"/>
    </source>
</evidence>
<organism evidence="1 2">
    <name type="scientific">Cyclocybe aegerita</name>
    <name type="common">Black poplar mushroom</name>
    <name type="synonym">Agrocybe aegerita</name>
    <dbReference type="NCBI Taxonomy" id="1973307"/>
    <lineage>
        <taxon>Eukaryota</taxon>
        <taxon>Fungi</taxon>
        <taxon>Dikarya</taxon>
        <taxon>Basidiomycota</taxon>
        <taxon>Agaricomycotina</taxon>
        <taxon>Agaricomycetes</taxon>
        <taxon>Agaricomycetidae</taxon>
        <taxon>Agaricales</taxon>
        <taxon>Agaricineae</taxon>
        <taxon>Bolbitiaceae</taxon>
        <taxon>Cyclocybe</taxon>
    </lineage>
</organism>
<sequence>MFRSDLPLEARYQNHPHFVRQIYGAIITTKFTKRFEEKLTGQPEGSIKKYFEAGAILSRLVPLKGLVFVRVQWYDRKTGEPWPKLCLETFVPIIPMNDNWYREDIGMERGKGKTALTERDVEKRMSLQTKGMMGLEDLLDFRWFHLYEIEVGADVNGDPDAIWKHCFLDKE</sequence>
<dbReference type="AlphaFoldDB" id="A0A8S0WV46"/>
<name>A0A8S0WV46_CYCAE</name>
<dbReference type="EMBL" id="CACVBS010000054">
    <property type="protein sequence ID" value="CAA7266396.1"/>
    <property type="molecule type" value="Genomic_DNA"/>
</dbReference>
<comment type="caution">
    <text evidence="1">The sequence shown here is derived from an EMBL/GenBank/DDBJ whole genome shotgun (WGS) entry which is preliminary data.</text>
</comment>
<dbReference type="Proteomes" id="UP000467700">
    <property type="component" value="Unassembled WGS sequence"/>
</dbReference>
<proteinExistence type="predicted"/>
<reference evidence="1 2" key="1">
    <citation type="submission" date="2020-01" db="EMBL/GenBank/DDBJ databases">
        <authorList>
            <person name="Gupta K D."/>
        </authorList>
    </citation>
    <scope>NUCLEOTIDE SEQUENCE [LARGE SCALE GENOMIC DNA]</scope>
</reference>
<accession>A0A8S0WV46</accession>
<gene>
    <name evidence="1" type="ORF">AAE3_LOCUS8576</name>
</gene>
<protein>
    <submittedName>
        <fullName evidence="1">Uncharacterized protein</fullName>
    </submittedName>
</protein>
<evidence type="ECO:0000313" key="2">
    <source>
        <dbReference type="Proteomes" id="UP000467700"/>
    </source>
</evidence>